<evidence type="ECO:0000259" key="5">
    <source>
        <dbReference type="PROSITE" id="PS50045"/>
    </source>
</evidence>
<dbReference type="EMBL" id="BFAV01000036">
    <property type="protein sequence ID" value="GBF32477.1"/>
    <property type="molecule type" value="Genomic_DNA"/>
</dbReference>
<dbReference type="PANTHER" id="PTHR32071">
    <property type="entry name" value="TRANSCRIPTIONAL REGULATORY PROTEIN"/>
    <property type="match status" value="1"/>
</dbReference>
<comment type="caution">
    <text evidence="6">The sequence shown here is derived from an EMBL/GenBank/DDBJ whole genome shotgun (WGS) entry which is preliminary data.</text>
</comment>
<dbReference type="InterPro" id="IPR025944">
    <property type="entry name" value="Sigma_54_int_dom_CS"/>
</dbReference>
<feature type="domain" description="Sigma-54 factor interaction" evidence="5">
    <location>
        <begin position="1"/>
        <end position="165"/>
    </location>
</feature>
<keyword evidence="4" id="KW-0804">Transcription</keyword>
<sequence length="252" mass="29142">MESELFGYEKGAFTGANKMGKIGLIEAGNYGTVFLDEISELPLTMQAKILYVIEEKKLMRIGSRKEMKMDIRFIAATNQDLEDMVQSGDFRKDLFYRLNIFPIKVPSLRQRKSDIPFLVNSFLKKVNEKYNENKIIDPGVMDIFLKYHWPGNIRELQNIVEQLVIVSNKKLITVQELPDHICQLEREPLKTQETGLCSYRDQKITAEREIILKALGENRSIRAAARQMGIGHSTLLRKIKIFNIDWRAICSK</sequence>
<evidence type="ECO:0000313" key="7">
    <source>
        <dbReference type="Proteomes" id="UP000239549"/>
    </source>
</evidence>
<dbReference type="GO" id="GO:0003677">
    <property type="term" value="F:DNA binding"/>
    <property type="evidence" value="ECO:0007669"/>
    <property type="project" value="UniProtKB-KW"/>
</dbReference>
<keyword evidence="2" id="KW-0067">ATP-binding</keyword>
<dbReference type="Pfam" id="PF18024">
    <property type="entry name" value="HTH_50"/>
    <property type="match status" value="1"/>
</dbReference>
<proteinExistence type="predicted"/>
<dbReference type="InterPro" id="IPR002078">
    <property type="entry name" value="Sigma_54_int"/>
</dbReference>
<dbReference type="GO" id="GO:0006355">
    <property type="term" value="P:regulation of DNA-templated transcription"/>
    <property type="evidence" value="ECO:0007669"/>
    <property type="project" value="InterPro"/>
</dbReference>
<keyword evidence="1" id="KW-0547">Nucleotide-binding</keyword>
<evidence type="ECO:0000256" key="4">
    <source>
        <dbReference type="ARBA" id="ARBA00023163"/>
    </source>
</evidence>
<dbReference type="GO" id="GO:0005524">
    <property type="term" value="F:ATP binding"/>
    <property type="evidence" value="ECO:0007669"/>
    <property type="project" value="UniProtKB-KW"/>
</dbReference>
<name>A0A2L2X8D4_9FIRM</name>
<organism evidence="6 7">
    <name type="scientific">Desulfocucumis palustris</name>
    <dbReference type="NCBI Taxonomy" id="1898651"/>
    <lineage>
        <taxon>Bacteria</taxon>
        <taxon>Bacillati</taxon>
        <taxon>Bacillota</taxon>
        <taxon>Clostridia</taxon>
        <taxon>Eubacteriales</taxon>
        <taxon>Desulfocucumaceae</taxon>
        <taxon>Desulfocucumis</taxon>
    </lineage>
</organism>
<evidence type="ECO:0000256" key="2">
    <source>
        <dbReference type="ARBA" id="ARBA00022840"/>
    </source>
</evidence>
<evidence type="ECO:0000313" key="6">
    <source>
        <dbReference type="EMBL" id="GBF32477.1"/>
    </source>
</evidence>
<dbReference type="AlphaFoldDB" id="A0A2L2X8D4"/>
<dbReference type="InterPro" id="IPR030828">
    <property type="entry name" value="HTH_TyrR"/>
</dbReference>
<dbReference type="InterPro" id="IPR009057">
    <property type="entry name" value="Homeodomain-like_sf"/>
</dbReference>
<evidence type="ECO:0000256" key="1">
    <source>
        <dbReference type="ARBA" id="ARBA00022741"/>
    </source>
</evidence>
<dbReference type="Proteomes" id="UP000239549">
    <property type="component" value="Unassembled WGS sequence"/>
</dbReference>
<dbReference type="CDD" id="cd00009">
    <property type="entry name" value="AAA"/>
    <property type="match status" value="1"/>
</dbReference>
<dbReference type="Pfam" id="PF00158">
    <property type="entry name" value="Sigma54_activat"/>
    <property type="match status" value="1"/>
</dbReference>
<dbReference type="InterPro" id="IPR058031">
    <property type="entry name" value="AAA_lid_NorR"/>
</dbReference>
<accession>A0A2L2X8D4</accession>
<dbReference type="SUPFAM" id="SSF46689">
    <property type="entry name" value="Homeodomain-like"/>
    <property type="match status" value="1"/>
</dbReference>
<dbReference type="Gene3D" id="1.10.8.60">
    <property type="match status" value="1"/>
</dbReference>
<keyword evidence="7" id="KW-1185">Reference proteome</keyword>
<dbReference type="SUPFAM" id="SSF52540">
    <property type="entry name" value="P-loop containing nucleoside triphosphate hydrolases"/>
    <property type="match status" value="1"/>
</dbReference>
<dbReference type="Gene3D" id="1.10.10.60">
    <property type="entry name" value="Homeodomain-like"/>
    <property type="match status" value="1"/>
</dbReference>
<dbReference type="Pfam" id="PF25601">
    <property type="entry name" value="AAA_lid_14"/>
    <property type="match status" value="1"/>
</dbReference>
<gene>
    <name evidence="6" type="ORF">DCCM_0673</name>
</gene>
<evidence type="ECO:0000256" key="3">
    <source>
        <dbReference type="ARBA" id="ARBA00023015"/>
    </source>
</evidence>
<dbReference type="InterPro" id="IPR027417">
    <property type="entry name" value="P-loop_NTPase"/>
</dbReference>
<keyword evidence="3" id="KW-0805">Transcription regulation</keyword>
<dbReference type="PROSITE" id="PS00688">
    <property type="entry name" value="SIGMA54_INTERACT_3"/>
    <property type="match status" value="1"/>
</dbReference>
<dbReference type="Gene3D" id="3.40.50.300">
    <property type="entry name" value="P-loop containing nucleotide triphosphate hydrolases"/>
    <property type="match status" value="1"/>
</dbReference>
<protein>
    <submittedName>
        <fullName evidence="6">Sigma-54-dependent transcriptional activator</fullName>
    </submittedName>
</protein>
<dbReference type="PROSITE" id="PS50045">
    <property type="entry name" value="SIGMA54_INTERACT_4"/>
    <property type="match status" value="1"/>
</dbReference>
<dbReference type="PANTHER" id="PTHR32071:SF57">
    <property type="entry name" value="C4-DICARBOXYLATE TRANSPORT TRANSCRIPTIONAL REGULATORY PROTEIN DCTD"/>
    <property type="match status" value="1"/>
</dbReference>
<reference evidence="7" key="1">
    <citation type="submission" date="2018-02" db="EMBL/GenBank/DDBJ databases">
        <title>Genome sequence of Desulfocucumis palustris strain NAW-5.</title>
        <authorList>
            <person name="Watanabe M."/>
            <person name="Kojima H."/>
            <person name="Fukui M."/>
        </authorList>
    </citation>
    <scope>NUCLEOTIDE SEQUENCE [LARGE SCALE GENOMIC DNA]</scope>
    <source>
        <strain evidence="7">NAW-5</strain>
    </source>
</reference>